<evidence type="ECO:0000256" key="2">
    <source>
        <dbReference type="ARBA" id="ARBA00022448"/>
    </source>
</evidence>
<keyword evidence="4" id="KW-0175">Coiled coil</keyword>
<dbReference type="PANTHER" id="PTHR13000:SF0">
    <property type="entry name" value="NUCLEOPORIN P54"/>
    <property type="match status" value="1"/>
</dbReference>
<keyword evidence="8" id="KW-1185">Reference proteome</keyword>
<feature type="compositionally biased region" description="Polar residues" evidence="5">
    <location>
        <begin position="61"/>
        <end position="72"/>
    </location>
</feature>
<feature type="compositionally biased region" description="Low complexity" evidence="5">
    <location>
        <begin position="73"/>
        <end position="132"/>
    </location>
</feature>
<dbReference type="Proteomes" id="UP001446871">
    <property type="component" value="Unassembled WGS sequence"/>
</dbReference>
<dbReference type="Gene3D" id="1.20.5.3600">
    <property type="match status" value="1"/>
</dbReference>
<feature type="compositionally biased region" description="Polar residues" evidence="5">
    <location>
        <begin position="133"/>
        <end position="149"/>
    </location>
</feature>
<evidence type="ECO:0000259" key="6">
    <source>
        <dbReference type="Pfam" id="PF13874"/>
    </source>
</evidence>
<sequence length="398" mass="44827">MSLFAPKPAQSTGFGQQATSSIFGQPAASTTTPAAGSSMFGQALQGQQNQQQQQQQQPQQSTNAFGTSSLFGQPQQQQQQQQQQQPSFAASSPFQSLGQPQQQAYGQQLQQQQQQQQQQPQQQSQFGASTQQNLRSSLWQPGQDSTHQKPITDQCVSVFQKWNPTSSDTVFKHYFYNKVDEAQVPFYQPGPNEDPREWEQAVRDKPGPGYVPVLATGFMHMAERLKSQRYNLSQLNNALHQINASLDAILSKHDLETSVRALNAKRKHALLRQRCIAIATKVQVLRNRGYALDTDEDELKSKLEALDRGLADPSLSARNEELWSRLIMLRNHADTLRDEINQRGGLSGDVISEEAEARAKKLLEDYDKQLQALKGMVEKVKEDYDEWEQERNPTSDAR</sequence>
<comment type="subcellular location">
    <subcellularLocation>
        <location evidence="1">Nucleus</location>
    </subcellularLocation>
</comment>
<protein>
    <submittedName>
        <fullName evidence="7">Nucleoporin nup44</fullName>
    </submittedName>
</protein>
<evidence type="ECO:0000256" key="5">
    <source>
        <dbReference type="SAM" id="MobiDB-lite"/>
    </source>
</evidence>
<feature type="domain" description="Nucleoporin Nup54 alpha-helical" evidence="6">
    <location>
        <begin position="190"/>
        <end position="326"/>
    </location>
</feature>
<keyword evidence="2" id="KW-0813">Transport</keyword>
<gene>
    <name evidence="7" type="ORF">PG996_004930</name>
</gene>
<feature type="compositionally biased region" description="Low complexity" evidence="5">
    <location>
        <begin position="26"/>
        <end position="60"/>
    </location>
</feature>
<name>A0ABR1VK29_9PEZI</name>
<evidence type="ECO:0000256" key="3">
    <source>
        <dbReference type="ARBA" id="ARBA00023242"/>
    </source>
</evidence>
<dbReference type="InterPro" id="IPR024864">
    <property type="entry name" value="Nup54/Nup57/Nup44"/>
</dbReference>
<evidence type="ECO:0000256" key="1">
    <source>
        <dbReference type="ARBA" id="ARBA00004123"/>
    </source>
</evidence>
<dbReference type="Pfam" id="PF18570">
    <property type="entry name" value="Nup54_57_C"/>
    <property type="match status" value="1"/>
</dbReference>
<reference evidence="7 8" key="1">
    <citation type="submission" date="2023-01" db="EMBL/GenBank/DDBJ databases">
        <title>Analysis of 21 Apiospora genomes using comparative genomics revels a genus with tremendous synthesis potential of carbohydrate active enzymes and secondary metabolites.</title>
        <authorList>
            <person name="Sorensen T."/>
        </authorList>
    </citation>
    <scope>NUCLEOTIDE SEQUENCE [LARGE SCALE GENOMIC DNA]</scope>
    <source>
        <strain evidence="7 8">CBS 83171</strain>
    </source>
</reference>
<proteinExistence type="predicted"/>
<dbReference type="Gene3D" id="1.20.5.490">
    <property type="entry name" value="Single helix bin"/>
    <property type="match status" value="1"/>
</dbReference>
<evidence type="ECO:0000313" key="7">
    <source>
        <dbReference type="EMBL" id="KAK8071582.1"/>
    </source>
</evidence>
<dbReference type="PANTHER" id="PTHR13000">
    <property type="entry name" value="NUCLEOPORIN P54"/>
    <property type="match status" value="1"/>
</dbReference>
<organism evidence="7 8">
    <name type="scientific">Apiospora saccharicola</name>
    <dbReference type="NCBI Taxonomy" id="335842"/>
    <lineage>
        <taxon>Eukaryota</taxon>
        <taxon>Fungi</taxon>
        <taxon>Dikarya</taxon>
        <taxon>Ascomycota</taxon>
        <taxon>Pezizomycotina</taxon>
        <taxon>Sordariomycetes</taxon>
        <taxon>Xylariomycetidae</taxon>
        <taxon>Amphisphaeriales</taxon>
        <taxon>Apiosporaceae</taxon>
        <taxon>Apiospora</taxon>
    </lineage>
</organism>
<dbReference type="InterPro" id="IPR025712">
    <property type="entry name" value="Nup54_alpha-helical_dom"/>
</dbReference>
<keyword evidence="3" id="KW-0539">Nucleus</keyword>
<feature type="region of interest" description="Disordered" evidence="5">
    <location>
        <begin position="1"/>
        <end position="149"/>
    </location>
</feature>
<feature type="coiled-coil region" evidence="4">
    <location>
        <begin position="352"/>
        <end position="390"/>
    </location>
</feature>
<comment type="caution">
    <text evidence="7">The sequence shown here is derived from an EMBL/GenBank/DDBJ whole genome shotgun (WGS) entry which is preliminary data.</text>
</comment>
<accession>A0ABR1VK29</accession>
<dbReference type="EMBL" id="JAQQWM010000003">
    <property type="protein sequence ID" value="KAK8071582.1"/>
    <property type="molecule type" value="Genomic_DNA"/>
</dbReference>
<evidence type="ECO:0000256" key="4">
    <source>
        <dbReference type="SAM" id="Coils"/>
    </source>
</evidence>
<dbReference type="Pfam" id="PF13874">
    <property type="entry name" value="Nup54"/>
    <property type="match status" value="1"/>
</dbReference>
<evidence type="ECO:0000313" key="8">
    <source>
        <dbReference type="Proteomes" id="UP001446871"/>
    </source>
</evidence>
<feature type="compositionally biased region" description="Polar residues" evidence="5">
    <location>
        <begin position="9"/>
        <end position="23"/>
    </location>
</feature>